<dbReference type="SUPFAM" id="SSF55874">
    <property type="entry name" value="ATPase domain of HSP90 chaperone/DNA topoisomerase II/histidine kinase"/>
    <property type="match status" value="1"/>
</dbReference>
<dbReference type="InterPro" id="IPR036513">
    <property type="entry name" value="STAS_dom_sf"/>
</dbReference>
<dbReference type="InterPro" id="IPR051932">
    <property type="entry name" value="Bact_StressResp_Reg"/>
</dbReference>
<dbReference type="AlphaFoldDB" id="A0A3M8BZ77"/>
<dbReference type="EMBL" id="RHHR01000042">
    <property type="protein sequence ID" value="RNB68654.1"/>
    <property type="molecule type" value="Genomic_DNA"/>
</dbReference>
<proteinExistence type="predicted"/>
<dbReference type="CDD" id="cd07041">
    <property type="entry name" value="STAS_RsbR_RsbS_like"/>
    <property type="match status" value="1"/>
</dbReference>
<sequence>MLKNAFEAIPGKGSIHIEHWSTEDEVIVCIQDSCVGIPPEKLGLLGTPFFTTKENGTGMGMTLAFKLEWIQAVRRVMWDYLYNCDRLNNQKNSKEHYYNLEKNINQLMDQFLNQFFISYSLFKDDLIRAQREIVEDLSVPIIPLTRTTSILPLIGNIDEVRANTIEDKVISQIGNDRIETLIIDLSGVMEMEADVVRKPSLDNCRLEITKDETTPKKKSGFDFL</sequence>
<dbReference type="Pfam" id="PF02518">
    <property type="entry name" value="HATPase_c"/>
    <property type="match status" value="1"/>
</dbReference>
<accession>A0A3M8BZ77</accession>
<feature type="domain" description="STAS" evidence="2">
    <location>
        <begin position="150"/>
        <end position="193"/>
    </location>
</feature>
<dbReference type="OrthoDB" id="2379721at2"/>
<dbReference type="PANTHER" id="PTHR33745:SF3">
    <property type="entry name" value="RSBT CO-ANTAGONIST PROTEIN RSBRC"/>
    <property type="match status" value="1"/>
</dbReference>
<evidence type="ECO:0000313" key="4">
    <source>
        <dbReference type="Proteomes" id="UP000282028"/>
    </source>
</evidence>
<keyword evidence="4" id="KW-1185">Reference proteome</keyword>
<comment type="caution">
    <text evidence="3">The sequence shown here is derived from an EMBL/GenBank/DDBJ whole genome shotgun (WGS) entry which is preliminary data.</text>
</comment>
<dbReference type="Gene3D" id="3.30.750.24">
    <property type="entry name" value="STAS domain"/>
    <property type="match status" value="1"/>
</dbReference>
<dbReference type="InterPro" id="IPR036890">
    <property type="entry name" value="HATPase_C_sf"/>
</dbReference>
<dbReference type="InterPro" id="IPR003594">
    <property type="entry name" value="HATPase_dom"/>
</dbReference>
<reference evidence="3 4" key="1">
    <citation type="submission" date="2018-10" db="EMBL/GenBank/DDBJ databases">
        <title>Phylogenomics of Brevibacillus.</title>
        <authorList>
            <person name="Dunlap C."/>
        </authorList>
    </citation>
    <scope>NUCLEOTIDE SEQUENCE [LARGE SCALE GENOMIC DNA]</scope>
    <source>
        <strain evidence="3 4">JCM 12215</strain>
    </source>
</reference>
<evidence type="ECO:0000256" key="1">
    <source>
        <dbReference type="ARBA" id="ARBA00022553"/>
    </source>
</evidence>
<dbReference type="PROSITE" id="PS50801">
    <property type="entry name" value="STAS"/>
    <property type="match status" value="1"/>
</dbReference>
<dbReference type="RefSeq" id="WP_122910686.1">
    <property type="nucleotide sequence ID" value="NZ_CBCSBE010000033.1"/>
</dbReference>
<dbReference type="PANTHER" id="PTHR33745">
    <property type="entry name" value="RSBT ANTAGONIST PROTEIN RSBS-RELATED"/>
    <property type="match status" value="1"/>
</dbReference>
<dbReference type="Gene3D" id="3.30.565.10">
    <property type="entry name" value="Histidine kinase-like ATPase, C-terminal domain"/>
    <property type="match status" value="1"/>
</dbReference>
<dbReference type="Proteomes" id="UP000282028">
    <property type="component" value="Unassembled WGS sequence"/>
</dbReference>
<name>A0A3M8BZ77_9BACL</name>
<dbReference type="Pfam" id="PF01740">
    <property type="entry name" value="STAS"/>
    <property type="match status" value="1"/>
</dbReference>
<gene>
    <name evidence="3" type="ORF">EDM52_19845</name>
</gene>
<dbReference type="InterPro" id="IPR002645">
    <property type="entry name" value="STAS_dom"/>
</dbReference>
<keyword evidence="1" id="KW-0597">Phosphoprotein</keyword>
<evidence type="ECO:0000313" key="3">
    <source>
        <dbReference type="EMBL" id="RNB68654.1"/>
    </source>
</evidence>
<evidence type="ECO:0000259" key="2">
    <source>
        <dbReference type="PROSITE" id="PS50801"/>
    </source>
</evidence>
<dbReference type="SUPFAM" id="SSF52091">
    <property type="entry name" value="SpoIIaa-like"/>
    <property type="match status" value="1"/>
</dbReference>
<organism evidence="3 4">
    <name type="scientific">Brevibacillus invocatus</name>
    <dbReference type="NCBI Taxonomy" id="173959"/>
    <lineage>
        <taxon>Bacteria</taxon>
        <taxon>Bacillati</taxon>
        <taxon>Bacillota</taxon>
        <taxon>Bacilli</taxon>
        <taxon>Bacillales</taxon>
        <taxon>Paenibacillaceae</taxon>
        <taxon>Brevibacillus</taxon>
    </lineage>
</organism>
<protein>
    <recommendedName>
        <fullName evidence="2">STAS domain-containing protein</fullName>
    </recommendedName>
</protein>